<evidence type="ECO:0000313" key="8">
    <source>
        <dbReference type="EMBL" id="MDT7518208.1"/>
    </source>
</evidence>
<feature type="transmembrane region" description="Helical" evidence="7">
    <location>
        <begin position="101"/>
        <end position="124"/>
    </location>
</feature>
<evidence type="ECO:0000256" key="5">
    <source>
        <dbReference type="ARBA" id="ARBA00022989"/>
    </source>
</evidence>
<feature type="transmembrane region" description="Helical" evidence="7">
    <location>
        <begin position="522"/>
        <end position="546"/>
    </location>
</feature>
<evidence type="ECO:0000256" key="6">
    <source>
        <dbReference type="ARBA" id="ARBA00023136"/>
    </source>
</evidence>
<feature type="transmembrane region" description="Helical" evidence="7">
    <location>
        <begin position="207"/>
        <end position="228"/>
    </location>
</feature>
<keyword evidence="5 7" id="KW-1133">Transmembrane helix</keyword>
<feature type="transmembrane region" description="Helical" evidence="7">
    <location>
        <begin position="57"/>
        <end position="80"/>
    </location>
</feature>
<accession>A0ABU3KL81</accession>
<dbReference type="Gene3D" id="1.10.3720.10">
    <property type="entry name" value="MetI-like"/>
    <property type="match status" value="2"/>
</dbReference>
<evidence type="ECO:0000256" key="2">
    <source>
        <dbReference type="ARBA" id="ARBA00022448"/>
    </source>
</evidence>
<comment type="caution">
    <text evidence="8">The sequence shown here is derived from an EMBL/GenBank/DDBJ whole genome shotgun (WGS) entry which is preliminary data.</text>
</comment>
<dbReference type="PANTHER" id="PTHR30183">
    <property type="entry name" value="MOLYBDENUM TRANSPORT SYSTEM PERMEASE PROTEIN MODB"/>
    <property type="match status" value="1"/>
</dbReference>
<evidence type="ECO:0000256" key="7">
    <source>
        <dbReference type="SAM" id="Phobius"/>
    </source>
</evidence>
<feature type="transmembrane region" description="Helical" evidence="7">
    <location>
        <begin position="357"/>
        <end position="381"/>
    </location>
</feature>
<keyword evidence="6 7" id="KW-0472">Membrane</keyword>
<comment type="subcellular location">
    <subcellularLocation>
        <location evidence="1">Cell membrane</location>
        <topology evidence="1">Multi-pass membrane protein</topology>
    </subcellularLocation>
</comment>
<keyword evidence="2" id="KW-0813">Transport</keyword>
<dbReference type="EMBL" id="JAVBIK010000001">
    <property type="protein sequence ID" value="MDT7518208.1"/>
    <property type="molecule type" value="Genomic_DNA"/>
</dbReference>
<feature type="transmembrane region" description="Helical" evidence="7">
    <location>
        <begin position="393"/>
        <end position="411"/>
    </location>
</feature>
<proteinExistence type="predicted"/>
<feature type="transmembrane region" description="Helical" evidence="7">
    <location>
        <begin position="144"/>
        <end position="168"/>
    </location>
</feature>
<feature type="transmembrane region" description="Helical" evidence="7">
    <location>
        <begin position="258"/>
        <end position="279"/>
    </location>
</feature>
<gene>
    <name evidence="8" type="ORF">RAE19_05590</name>
</gene>
<dbReference type="InterPro" id="IPR035906">
    <property type="entry name" value="MetI-like_sf"/>
</dbReference>
<evidence type="ECO:0000313" key="9">
    <source>
        <dbReference type="Proteomes" id="UP001321700"/>
    </source>
</evidence>
<organism evidence="8 9">
    <name type="scientific">Rhodoferax potami</name>
    <dbReference type="NCBI Taxonomy" id="3068338"/>
    <lineage>
        <taxon>Bacteria</taxon>
        <taxon>Pseudomonadati</taxon>
        <taxon>Pseudomonadota</taxon>
        <taxon>Betaproteobacteria</taxon>
        <taxon>Burkholderiales</taxon>
        <taxon>Comamonadaceae</taxon>
        <taxon>Rhodoferax</taxon>
    </lineage>
</organism>
<feature type="transmembrane region" description="Helical" evidence="7">
    <location>
        <begin position="478"/>
        <end position="502"/>
    </location>
</feature>
<reference evidence="8 9" key="1">
    <citation type="submission" date="2023-08" db="EMBL/GenBank/DDBJ databases">
        <title>Rhodoferax potami sp. nov. and Rhodoferax mekongensis sp. nov., isolated from the Mekong River in Thailand.</title>
        <authorList>
            <person name="Kitikhun S."/>
            <person name="Charoenyingcharoen P."/>
            <person name="Siriarchawattana P."/>
            <person name="Likhitrattanapisal S."/>
            <person name="Nilsakha T."/>
            <person name="Chanpet A."/>
            <person name="Rattanawaree P."/>
            <person name="Ingsriswang S."/>
        </authorList>
    </citation>
    <scope>NUCLEOTIDE SEQUENCE [LARGE SCALE GENOMIC DNA]</scope>
    <source>
        <strain evidence="8 9">TBRC 17660</strain>
    </source>
</reference>
<keyword evidence="9" id="KW-1185">Reference proteome</keyword>
<evidence type="ECO:0000256" key="4">
    <source>
        <dbReference type="ARBA" id="ARBA00022692"/>
    </source>
</evidence>
<sequence>MPVARLLRLFVPLALLLLVAGPLLWAVGSTVPFGMQAPAWAALLQHPQTWPALGMTIWTGLSATLLATGITACILARWLAANSTAQGLDKWTRWMSPLLSVPHAAFAIGMVALLAPGGWLLRLISPWPSGLESPPAWATTQDPWGLGLIAVLVLKEVPFLLWAALAYVQQPGVQAQLRQSLRLAATWGYSDAQAWWRIGWPQLVRHLTAPLLAVLAYSLTVVDMALVIGPTAPPTLSVLAWQWLQDADPDINAQGASAAWLLAAVLLGCAGALVAWRAWPLWRQRQVRGVTLAQHAITLRKPDAVSAPLVALLGVYAAVLAALAAGSVSGPWPFPALLPEVWTLHAWEGVLRSSRTVWITLGLGLLSAATALALVVAWLEWAPLDWQRRMRPVWMLPLVLPAVLWVVGLHRLSLAWGLDGQAAGLWLAHTLSTLPYVLIALQGPYGGVDPRFQQVSTALGRSRAAFLWQVKWPLLRSALAAALAVGFAVSVAQYLPTLYVGAGRFQTVTTEAVTLASGGQRALTAAFAWLQWLLPMLMFGLAAWWGRPRRWPAAAQ</sequence>
<dbReference type="InterPro" id="IPR000515">
    <property type="entry name" value="MetI-like"/>
</dbReference>
<feature type="transmembrane region" description="Helical" evidence="7">
    <location>
        <begin position="309"/>
        <end position="328"/>
    </location>
</feature>
<keyword evidence="4 7" id="KW-0812">Transmembrane</keyword>
<dbReference type="Proteomes" id="UP001321700">
    <property type="component" value="Unassembled WGS sequence"/>
</dbReference>
<dbReference type="RefSeq" id="WP_313873984.1">
    <property type="nucleotide sequence ID" value="NZ_JAVBIK010000001.1"/>
</dbReference>
<dbReference type="SUPFAM" id="SSF161098">
    <property type="entry name" value="MetI-like"/>
    <property type="match status" value="2"/>
</dbReference>
<name>A0ABU3KL81_9BURK</name>
<evidence type="ECO:0000256" key="1">
    <source>
        <dbReference type="ARBA" id="ARBA00004651"/>
    </source>
</evidence>
<evidence type="ECO:0000256" key="3">
    <source>
        <dbReference type="ARBA" id="ARBA00022475"/>
    </source>
</evidence>
<protein>
    <submittedName>
        <fullName evidence="8">ABC transporter permease</fullName>
    </submittedName>
</protein>
<dbReference type="PANTHER" id="PTHR30183:SF6">
    <property type="entry name" value="INNER MEMBRANE ABC TRANSPORTER PERMEASE PROTEIN YNJC"/>
    <property type="match status" value="1"/>
</dbReference>
<dbReference type="CDD" id="cd06261">
    <property type="entry name" value="TM_PBP2"/>
    <property type="match status" value="1"/>
</dbReference>
<keyword evidence="3" id="KW-1003">Cell membrane</keyword>